<evidence type="ECO:0008006" key="3">
    <source>
        <dbReference type="Google" id="ProtNLM"/>
    </source>
</evidence>
<accession>A0A0B8SYX2</accession>
<dbReference type="EMBL" id="JJMU01000066">
    <property type="protein sequence ID" value="KGE12677.1"/>
    <property type="molecule type" value="Genomic_DNA"/>
</dbReference>
<dbReference type="eggNOG" id="COG1560">
    <property type="taxonomic scope" value="Bacteria"/>
</dbReference>
<dbReference type="STRING" id="1229276.DI53_3717"/>
<comment type="caution">
    <text evidence="1">The sequence shown here is derived from an EMBL/GenBank/DDBJ whole genome shotgun (WGS) entry which is preliminary data.</text>
</comment>
<dbReference type="Proteomes" id="UP000031802">
    <property type="component" value="Unassembled WGS sequence"/>
</dbReference>
<evidence type="ECO:0000313" key="1">
    <source>
        <dbReference type="EMBL" id="KGE12677.1"/>
    </source>
</evidence>
<dbReference type="AlphaFoldDB" id="A0A0B8SYX2"/>
<dbReference type="RefSeq" id="WP_037503168.1">
    <property type="nucleotide sequence ID" value="NZ_JJMU01000066.1"/>
</dbReference>
<evidence type="ECO:0000313" key="2">
    <source>
        <dbReference type="Proteomes" id="UP000031802"/>
    </source>
</evidence>
<keyword evidence="2" id="KW-1185">Reference proteome</keyword>
<organism evidence="1 2">
    <name type="scientific">Sphingobacterium deserti</name>
    <dbReference type="NCBI Taxonomy" id="1229276"/>
    <lineage>
        <taxon>Bacteria</taxon>
        <taxon>Pseudomonadati</taxon>
        <taxon>Bacteroidota</taxon>
        <taxon>Sphingobacteriia</taxon>
        <taxon>Sphingobacteriales</taxon>
        <taxon>Sphingobacteriaceae</taxon>
        <taxon>Sphingobacterium</taxon>
    </lineage>
</organism>
<proteinExistence type="predicted"/>
<name>A0A0B8SYX2_9SPHI</name>
<dbReference type="PATRIC" id="fig|1229276.3.peg.3845"/>
<reference evidence="2" key="1">
    <citation type="submission" date="2014-04" db="EMBL/GenBank/DDBJ databases">
        <title>Whole-Genome optical mapping and complete genome sequence of Sphingobacterium deserti sp. nov., a new spaces isolated from desert in the west of China.</title>
        <authorList>
            <person name="Teng C."/>
            <person name="Zhou Z."/>
            <person name="Li X."/>
            <person name="Chen M."/>
            <person name="Lin M."/>
            <person name="Wang L."/>
            <person name="Su S."/>
            <person name="Zhang C."/>
            <person name="Zhang W."/>
        </authorList>
    </citation>
    <scope>NUCLEOTIDE SEQUENCE [LARGE SCALE GENOMIC DNA]</scope>
    <source>
        <strain evidence="2">ACCC05744</strain>
    </source>
</reference>
<gene>
    <name evidence="1" type="ORF">DI53_3717</name>
</gene>
<reference evidence="1 2" key="2">
    <citation type="journal article" date="2015" name="PLoS ONE">
        <title>Whole-Genome Optical Mapping and Finished Genome Sequence of Sphingobacterium deserti sp. nov., a New Species Isolated from the Western Desert of China.</title>
        <authorList>
            <person name="Teng C."/>
            <person name="Zhou Z."/>
            <person name="Molnar I."/>
            <person name="Li X."/>
            <person name="Tang R."/>
            <person name="Chen M."/>
            <person name="Wang L."/>
            <person name="Su S."/>
            <person name="Zhang W."/>
            <person name="Lin M."/>
        </authorList>
    </citation>
    <scope>NUCLEOTIDE SEQUENCE [LARGE SCALE GENOMIC DNA]</scope>
    <source>
        <strain evidence="2">ACCC05744</strain>
    </source>
</reference>
<protein>
    <recommendedName>
        <fullName evidence="3">Lipid A biosynthesis acyltransferase</fullName>
    </recommendedName>
</protein>
<sequence>MHTIDFYYKHPNFGKILRDLKSEFTKPDATLLADWYRFEKNIAKQFPKAGKDWLFWQFEQACLNQMLAVEETTCQLLQKKMSKSIIPDSYLRVPGIVATFHFASYRILGKWLALSRRRFMLIVSDRVKDDQEDLFYREVKSCNPDPDGFLVASANDRRLIFKIRNAISEGYHIMIYVDGNVGSRSDVLENLPFFKTPVKVQIGVERIAKMLNVPIYPIIANRTAASLGFKLLTPIFAFDTAGDISDLGSITGKLFNILSADLQIHPYLWENWFYLDEFYS</sequence>